<proteinExistence type="predicted"/>
<evidence type="ECO:0000259" key="1">
    <source>
        <dbReference type="Pfam" id="PF18765"/>
    </source>
</evidence>
<sequence length="111" mass="12894">MKIDESISFLEGTTKTFIAEKIQYLISRIPDLEYIILFGSYARTEQTIKSDIDLMAITSCIPDRLLRGDLCSEFDEENIDLVFYDIETFRNSECLLVSQVKKEGIVLWKKK</sequence>
<dbReference type="SUPFAM" id="SSF81301">
    <property type="entry name" value="Nucleotidyltransferase"/>
    <property type="match status" value="1"/>
</dbReference>
<name>A0A174M0B1_9FIRM</name>
<feature type="domain" description="Polymerase beta nucleotidyltransferase" evidence="1">
    <location>
        <begin position="20"/>
        <end position="110"/>
    </location>
</feature>
<dbReference type="PANTHER" id="PTHR33933:SF1">
    <property type="entry name" value="PROTEIN ADENYLYLTRANSFERASE MNTA-RELATED"/>
    <property type="match status" value="1"/>
</dbReference>
<dbReference type="EMBL" id="CYZU01000078">
    <property type="protein sequence ID" value="CUP29904.1"/>
    <property type="molecule type" value="Genomic_DNA"/>
</dbReference>
<keyword evidence="2" id="KW-0808">Transferase</keyword>
<dbReference type="RefSeq" id="WP_050638919.1">
    <property type="nucleotide sequence ID" value="NZ_CABKUE010000004.1"/>
</dbReference>
<dbReference type="OrthoDB" id="9809668at2"/>
<dbReference type="CDD" id="cd05403">
    <property type="entry name" value="NT_KNTase_like"/>
    <property type="match status" value="1"/>
</dbReference>
<accession>A0A174M0B1</accession>
<protein>
    <submittedName>
        <fullName evidence="2">Predicted nucleotidyltransferases</fullName>
    </submittedName>
</protein>
<evidence type="ECO:0000313" key="2">
    <source>
        <dbReference type="EMBL" id="CUP29904.1"/>
    </source>
</evidence>
<evidence type="ECO:0000313" key="3">
    <source>
        <dbReference type="Proteomes" id="UP000095544"/>
    </source>
</evidence>
<gene>
    <name evidence="2" type="ORF">ERS852491_04790</name>
</gene>
<dbReference type="Gene3D" id="3.30.460.10">
    <property type="entry name" value="Beta Polymerase, domain 2"/>
    <property type="match status" value="1"/>
</dbReference>
<dbReference type="Proteomes" id="UP000095544">
    <property type="component" value="Unassembled WGS sequence"/>
</dbReference>
<organism evidence="2 3">
    <name type="scientific">Faecalicatena contorta</name>
    <dbReference type="NCBI Taxonomy" id="39482"/>
    <lineage>
        <taxon>Bacteria</taxon>
        <taxon>Bacillati</taxon>
        <taxon>Bacillota</taxon>
        <taxon>Clostridia</taxon>
        <taxon>Lachnospirales</taxon>
        <taxon>Lachnospiraceae</taxon>
        <taxon>Faecalicatena</taxon>
    </lineage>
</organism>
<dbReference type="InterPro" id="IPR052548">
    <property type="entry name" value="Type_VII_TA_antitoxin"/>
</dbReference>
<dbReference type="Pfam" id="PF18765">
    <property type="entry name" value="Polbeta"/>
    <property type="match status" value="1"/>
</dbReference>
<dbReference type="GO" id="GO:0016740">
    <property type="term" value="F:transferase activity"/>
    <property type="evidence" value="ECO:0007669"/>
    <property type="project" value="UniProtKB-KW"/>
</dbReference>
<dbReference type="InterPro" id="IPR043519">
    <property type="entry name" value="NT_sf"/>
</dbReference>
<reference evidence="2 3" key="1">
    <citation type="submission" date="2015-09" db="EMBL/GenBank/DDBJ databases">
        <authorList>
            <consortium name="Pathogen Informatics"/>
        </authorList>
    </citation>
    <scope>NUCLEOTIDE SEQUENCE [LARGE SCALE GENOMIC DNA]</scope>
    <source>
        <strain evidence="2 3">2789STDY5834876</strain>
    </source>
</reference>
<dbReference type="AlphaFoldDB" id="A0A174M0B1"/>
<dbReference type="PANTHER" id="PTHR33933">
    <property type="entry name" value="NUCLEOTIDYLTRANSFERASE"/>
    <property type="match status" value="1"/>
</dbReference>
<dbReference type="InterPro" id="IPR041633">
    <property type="entry name" value="Polbeta"/>
</dbReference>